<keyword evidence="10" id="KW-1185">Reference proteome</keyword>
<evidence type="ECO:0000256" key="3">
    <source>
        <dbReference type="ARBA" id="ARBA00022695"/>
    </source>
</evidence>
<evidence type="ECO:0000313" key="10">
    <source>
        <dbReference type="Proteomes" id="UP000002985"/>
    </source>
</evidence>
<dbReference type="Pfam" id="PF18765">
    <property type="entry name" value="Polbeta"/>
    <property type="match status" value="1"/>
</dbReference>
<comment type="cofactor">
    <cofactor evidence="1">
        <name>Mg(2+)</name>
        <dbReference type="ChEBI" id="CHEBI:18420"/>
    </cofactor>
</comment>
<dbReference type="GO" id="GO:0046872">
    <property type="term" value="F:metal ion binding"/>
    <property type="evidence" value="ECO:0007669"/>
    <property type="project" value="UniProtKB-KW"/>
</dbReference>
<sequence length="108" mass="12810">MIKIENIPKQFNKKTLQEKLKNICEKNDVILLALFGSFVRGEQKKKSDIDILIKFDESKEKSLLDLIHIENELKKIFRRKVDLLTQESISPYLRNEITSSMKVIYEKR</sequence>
<evidence type="ECO:0000256" key="4">
    <source>
        <dbReference type="ARBA" id="ARBA00022723"/>
    </source>
</evidence>
<evidence type="ECO:0000256" key="5">
    <source>
        <dbReference type="ARBA" id="ARBA00022741"/>
    </source>
</evidence>
<dbReference type="InterPro" id="IPR052038">
    <property type="entry name" value="Type-VII_TA_antitoxin"/>
</dbReference>
<evidence type="ECO:0000259" key="8">
    <source>
        <dbReference type="Pfam" id="PF18765"/>
    </source>
</evidence>
<gene>
    <name evidence="9" type="ORF">KSU1_B0354</name>
</gene>
<dbReference type="eggNOG" id="COG1669">
    <property type="taxonomic scope" value="Bacteria"/>
</dbReference>
<keyword evidence="7" id="KW-0460">Magnesium</keyword>
<evidence type="ECO:0000256" key="2">
    <source>
        <dbReference type="ARBA" id="ARBA00022679"/>
    </source>
</evidence>
<proteinExistence type="predicted"/>
<comment type="caution">
    <text evidence="9">The sequence shown here is derived from an EMBL/GenBank/DDBJ whole genome shotgun (WGS) entry which is preliminary data.</text>
</comment>
<dbReference type="PANTHER" id="PTHR33571">
    <property type="entry name" value="SSL8005 PROTEIN"/>
    <property type="match status" value="1"/>
</dbReference>
<dbReference type="GO" id="GO:0005524">
    <property type="term" value="F:ATP binding"/>
    <property type="evidence" value="ECO:0007669"/>
    <property type="project" value="UniProtKB-KW"/>
</dbReference>
<evidence type="ECO:0000256" key="1">
    <source>
        <dbReference type="ARBA" id="ARBA00001946"/>
    </source>
</evidence>
<dbReference type="Proteomes" id="UP000002985">
    <property type="component" value="Unassembled WGS sequence"/>
</dbReference>
<dbReference type="PANTHER" id="PTHR33571:SF14">
    <property type="entry name" value="PROTEIN ADENYLYLTRANSFERASE MJ0435-RELATED"/>
    <property type="match status" value="1"/>
</dbReference>
<dbReference type="InterPro" id="IPR041633">
    <property type="entry name" value="Polbeta"/>
</dbReference>
<dbReference type="CDD" id="cd05403">
    <property type="entry name" value="NT_KNTase_like"/>
    <property type="match status" value="1"/>
</dbReference>
<name>I3IHL6_9BACT</name>
<evidence type="ECO:0000256" key="7">
    <source>
        <dbReference type="ARBA" id="ARBA00022842"/>
    </source>
</evidence>
<keyword evidence="3" id="KW-0548">Nucleotidyltransferase</keyword>
<organism evidence="9 10">
    <name type="scientific">Candidatus Jettenia caeni</name>
    <dbReference type="NCBI Taxonomy" id="247490"/>
    <lineage>
        <taxon>Bacteria</taxon>
        <taxon>Pseudomonadati</taxon>
        <taxon>Planctomycetota</taxon>
        <taxon>Candidatus Brocadiia</taxon>
        <taxon>Candidatus Brocadiales</taxon>
        <taxon>Candidatus Brocadiaceae</taxon>
        <taxon>Candidatus Jettenia</taxon>
    </lineage>
</organism>
<feature type="domain" description="Polymerase beta nucleotidyltransferase" evidence="8">
    <location>
        <begin position="18"/>
        <end position="107"/>
    </location>
</feature>
<keyword evidence="6" id="KW-0067">ATP-binding</keyword>
<keyword evidence="2" id="KW-0808">Transferase</keyword>
<evidence type="ECO:0000313" key="9">
    <source>
        <dbReference type="EMBL" id="GAB61211.1"/>
    </source>
</evidence>
<dbReference type="SUPFAM" id="SSF81301">
    <property type="entry name" value="Nucleotidyltransferase"/>
    <property type="match status" value="1"/>
</dbReference>
<dbReference type="AlphaFoldDB" id="I3IHL6"/>
<evidence type="ECO:0000256" key="6">
    <source>
        <dbReference type="ARBA" id="ARBA00022840"/>
    </source>
</evidence>
<dbReference type="Gene3D" id="3.30.460.10">
    <property type="entry name" value="Beta Polymerase, domain 2"/>
    <property type="match status" value="1"/>
</dbReference>
<accession>I3IHL6</accession>
<dbReference type="GO" id="GO:0016779">
    <property type="term" value="F:nucleotidyltransferase activity"/>
    <property type="evidence" value="ECO:0007669"/>
    <property type="project" value="UniProtKB-KW"/>
</dbReference>
<dbReference type="STRING" id="247490.KSU1_B0354"/>
<keyword evidence="5" id="KW-0547">Nucleotide-binding</keyword>
<dbReference type="EMBL" id="BAFH01000002">
    <property type="protein sequence ID" value="GAB61211.1"/>
    <property type="molecule type" value="Genomic_DNA"/>
</dbReference>
<protein>
    <submittedName>
        <fullName evidence="9">Putative DNA polymerase beta subunit</fullName>
    </submittedName>
</protein>
<dbReference type="InterPro" id="IPR043519">
    <property type="entry name" value="NT_sf"/>
</dbReference>
<reference evidence="9 10" key="1">
    <citation type="journal article" date="2012" name="FEBS Lett.">
        <title>Anammox organism KSU-1 expresses a NirK-type copper-containing nitrite reductase instead of a NirS-type with cytochrome cd1.</title>
        <authorList>
            <person name="Hira D."/>
            <person name="Toh H."/>
            <person name="Migita C.T."/>
            <person name="Okubo H."/>
            <person name="Nishiyama T."/>
            <person name="Hattori M."/>
            <person name="Furukawa K."/>
            <person name="Fujii T."/>
        </authorList>
    </citation>
    <scope>NUCLEOTIDE SEQUENCE [LARGE SCALE GENOMIC DNA]</scope>
</reference>
<dbReference type="OrthoDB" id="282679at2"/>
<keyword evidence="4" id="KW-0479">Metal-binding</keyword>
<dbReference type="NCBIfam" id="NF047752">
    <property type="entry name" value="MntA_antitoxin"/>
    <property type="match status" value="1"/>
</dbReference>